<gene>
    <name evidence="2" type="ORF">QJS04_geneDACA010187</name>
</gene>
<reference evidence="2" key="2">
    <citation type="submission" date="2023-06" db="EMBL/GenBank/DDBJ databases">
        <authorList>
            <person name="Ma L."/>
            <person name="Liu K.-W."/>
            <person name="Li Z."/>
            <person name="Hsiao Y.-Y."/>
            <person name="Qi Y."/>
            <person name="Fu T."/>
            <person name="Tang G."/>
            <person name="Zhang D."/>
            <person name="Sun W.-H."/>
            <person name="Liu D.-K."/>
            <person name="Li Y."/>
            <person name="Chen G.-Z."/>
            <person name="Liu X.-D."/>
            <person name="Liao X.-Y."/>
            <person name="Jiang Y.-T."/>
            <person name="Yu X."/>
            <person name="Hao Y."/>
            <person name="Huang J."/>
            <person name="Zhao X.-W."/>
            <person name="Ke S."/>
            <person name="Chen Y.-Y."/>
            <person name="Wu W.-L."/>
            <person name="Hsu J.-L."/>
            <person name="Lin Y.-F."/>
            <person name="Huang M.-D."/>
            <person name="Li C.-Y."/>
            <person name="Huang L."/>
            <person name="Wang Z.-W."/>
            <person name="Zhao X."/>
            <person name="Zhong W.-Y."/>
            <person name="Peng D.-H."/>
            <person name="Ahmad S."/>
            <person name="Lan S."/>
            <person name="Zhang J.-S."/>
            <person name="Tsai W.-C."/>
            <person name="Van De Peer Y."/>
            <person name="Liu Z.-J."/>
        </authorList>
    </citation>
    <scope>NUCLEOTIDE SEQUENCE</scope>
    <source>
        <strain evidence="2">SCP</strain>
        <tissue evidence="2">Leaves</tissue>
    </source>
</reference>
<sequence>MKKKIKRNIKQNPKGEKLPHLIGSTTHLSFGDKIPTSPKVLTSKSKKPMF</sequence>
<keyword evidence="3" id="KW-1185">Reference proteome</keyword>
<accession>A0AAV9A5U3</accession>
<comment type="caution">
    <text evidence="2">The sequence shown here is derived from an EMBL/GenBank/DDBJ whole genome shotgun (WGS) entry which is preliminary data.</text>
</comment>
<feature type="region of interest" description="Disordered" evidence="1">
    <location>
        <begin position="1"/>
        <end position="50"/>
    </location>
</feature>
<proteinExistence type="predicted"/>
<evidence type="ECO:0000313" key="3">
    <source>
        <dbReference type="Proteomes" id="UP001179952"/>
    </source>
</evidence>
<reference evidence="2" key="1">
    <citation type="journal article" date="2023" name="Nat. Commun.">
        <title>Diploid and tetraploid genomes of Acorus and the evolution of monocots.</title>
        <authorList>
            <person name="Ma L."/>
            <person name="Liu K.W."/>
            <person name="Li Z."/>
            <person name="Hsiao Y.Y."/>
            <person name="Qi Y."/>
            <person name="Fu T."/>
            <person name="Tang G.D."/>
            <person name="Zhang D."/>
            <person name="Sun W.H."/>
            <person name="Liu D.K."/>
            <person name="Li Y."/>
            <person name="Chen G.Z."/>
            <person name="Liu X.D."/>
            <person name="Liao X.Y."/>
            <person name="Jiang Y.T."/>
            <person name="Yu X."/>
            <person name="Hao Y."/>
            <person name="Huang J."/>
            <person name="Zhao X.W."/>
            <person name="Ke S."/>
            <person name="Chen Y.Y."/>
            <person name="Wu W.L."/>
            <person name="Hsu J.L."/>
            <person name="Lin Y.F."/>
            <person name="Huang M.D."/>
            <person name="Li C.Y."/>
            <person name="Huang L."/>
            <person name="Wang Z.W."/>
            <person name="Zhao X."/>
            <person name="Zhong W.Y."/>
            <person name="Peng D.H."/>
            <person name="Ahmad S."/>
            <person name="Lan S."/>
            <person name="Zhang J.S."/>
            <person name="Tsai W.C."/>
            <person name="Van de Peer Y."/>
            <person name="Liu Z.J."/>
        </authorList>
    </citation>
    <scope>NUCLEOTIDE SEQUENCE</scope>
    <source>
        <strain evidence="2">SCP</strain>
    </source>
</reference>
<evidence type="ECO:0000256" key="1">
    <source>
        <dbReference type="SAM" id="MobiDB-lite"/>
    </source>
</evidence>
<name>A0AAV9A5U3_ACOGR</name>
<dbReference type="AlphaFoldDB" id="A0AAV9A5U3"/>
<protein>
    <submittedName>
        <fullName evidence="2">Uncharacterized protein</fullName>
    </submittedName>
</protein>
<dbReference type="EMBL" id="JAUJYN010000012">
    <property type="protein sequence ID" value="KAK1259538.1"/>
    <property type="molecule type" value="Genomic_DNA"/>
</dbReference>
<evidence type="ECO:0000313" key="2">
    <source>
        <dbReference type="EMBL" id="KAK1259538.1"/>
    </source>
</evidence>
<dbReference type="Proteomes" id="UP001179952">
    <property type="component" value="Unassembled WGS sequence"/>
</dbReference>
<organism evidence="2 3">
    <name type="scientific">Acorus gramineus</name>
    <name type="common">Dwarf sweet flag</name>
    <dbReference type="NCBI Taxonomy" id="55184"/>
    <lineage>
        <taxon>Eukaryota</taxon>
        <taxon>Viridiplantae</taxon>
        <taxon>Streptophyta</taxon>
        <taxon>Embryophyta</taxon>
        <taxon>Tracheophyta</taxon>
        <taxon>Spermatophyta</taxon>
        <taxon>Magnoliopsida</taxon>
        <taxon>Liliopsida</taxon>
        <taxon>Acoraceae</taxon>
        <taxon>Acorus</taxon>
    </lineage>
</organism>